<dbReference type="PROSITE" id="PS51257">
    <property type="entry name" value="PROKAR_LIPOPROTEIN"/>
    <property type="match status" value="1"/>
</dbReference>
<gene>
    <name evidence="2" type="ORF">METZ01_LOCUS343855</name>
</gene>
<accession>A0A382R336</accession>
<name>A0A382R336_9ZZZZ</name>
<evidence type="ECO:0000259" key="1">
    <source>
        <dbReference type="Pfam" id="PF09851"/>
    </source>
</evidence>
<sequence>MKILIIIFATILLSACGSHKGAIKPNPSLADFDKYGEAYYLSIDQLKIGDPKDVVIKEYGKKYESKTNDQSREIWIFKSYQATFARDPVQKLVTVEFMNDRVSDVSEKYLRGSKSKVSNQDSADERLRKLKALHKDGIISDEEFESKKKEILAEM</sequence>
<reference evidence="2" key="1">
    <citation type="submission" date="2018-05" db="EMBL/GenBank/DDBJ databases">
        <authorList>
            <person name="Lanie J.A."/>
            <person name="Ng W.-L."/>
            <person name="Kazmierczak K.M."/>
            <person name="Andrzejewski T.M."/>
            <person name="Davidsen T.M."/>
            <person name="Wayne K.J."/>
            <person name="Tettelin H."/>
            <person name="Glass J.I."/>
            <person name="Rusch D."/>
            <person name="Podicherti R."/>
            <person name="Tsui H.-C.T."/>
            <person name="Winkler M.E."/>
        </authorList>
    </citation>
    <scope>NUCLEOTIDE SEQUENCE</scope>
</reference>
<protein>
    <recommendedName>
        <fullName evidence="1">SHOCT domain-containing protein</fullName>
    </recommendedName>
</protein>
<dbReference type="InterPro" id="IPR018649">
    <property type="entry name" value="SHOCT"/>
</dbReference>
<dbReference type="Pfam" id="PF09851">
    <property type="entry name" value="SHOCT"/>
    <property type="match status" value="1"/>
</dbReference>
<dbReference type="AlphaFoldDB" id="A0A382R336"/>
<feature type="domain" description="SHOCT" evidence="1">
    <location>
        <begin position="125"/>
        <end position="152"/>
    </location>
</feature>
<dbReference type="EMBL" id="UINC01118103">
    <property type="protein sequence ID" value="SVC91001.1"/>
    <property type="molecule type" value="Genomic_DNA"/>
</dbReference>
<evidence type="ECO:0000313" key="2">
    <source>
        <dbReference type="EMBL" id="SVC91001.1"/>
    </source>
</evidence>
<proteinExistence type="predicted"/>
<organism evidence="2">
    <name type="scientific">marine metagenome</name>
    <dbReference type="NCBI Taxonomy" id="408172"/>
    <lineage>
        <taxon>unclassified sequences</taxon>
        <taxon>metagenomes</taxon>
        <taxon>ecological metagenomes</taxon>
    </lineage>
</organism>